<evidence type="ECO:0000256" key="3">
    <source>
        <dbReference type="ARBA" id="ARBA00007422"/>
    </source>
</evidence>
<comment type="pathway">
    <text evidence="8 9">Carbohydrate biosynthesis; gluconeogenesis.</text>
</comment>
<evidence type="ECO:0000256" key="8">
    <source>
        <dbReference type="HAMAP-Rule" id="MF_00147"/>
    </source>
</evidence>
<feature type="binding site" evidence="8">
    <location>
        <position position="175"/>
    </location>
    <ligand>
        <name>substrate</name>
    </ligand>
</feature>
<name>A0A4R1GE74_9GAMM</name>
<dbReference type="GO" id="GO:0019563">
    <property type="term" value="P:glycerol catabolic process"/>
    <property type="evidence" value="ECO:0007669"/>
    <property type="project" value="TreeGrafter"/>
</dbReference>
<dbReference type="PANTHER" id="PTHR21139">
    <property type="entry name" value="TRIOSEPHOSPHATE ISOMERASE"/>
    <property type="match status" value="1"/>
</dbReference>
<evidence type="ECO:0000256" key="7">
    <source>
        <dbReference type="ARBA" id="ARBA00023235"/>
    </source>
</evidence>
<dbReference type="GO" id="GO:0004807">
    <property type="term" value="F:triose-phosphate isomerase activity"/>
    <property type="evidence" value="ECO:0007669"/>
    <property type="project" value="UniProtKB-UniRule"/>
</dbReference>
<dbReference type="PANTHER" id="PTHR21139:SF42">
    <property type="entry name" value="TRIOSEPHOSPHATE ISOMERASE"/>
    <property type="match status" value="1"/>
</dbReference>
<dbReference type="PROSITE" id="PS00171">
    <property type="entry name" value="TIM_1"/>
    <property type="match status" value="1"/>
</dbReference>
<accession>A0A4R1GE74</accession>
<comment type="pathway">
    <text evidence="1 8 9">Carbohydrate degradation; glycolysis; D-glyceraldehyde 3-phosphate from glycerone phosphate: step 1/1.</text>
</comment>
<dbReference type="EC" id="5.3.1.1" evidence="8 9"/>
<dbReference type="EMBL" id="SMFU01000010">
    <property type="protein sequence ID" value="TCK04965.1"/>
    <property type="molecule type" value="Genomic_DNA"/>
</dbReference>
<dbReference type="Pfam" id="PF00121">
    <property type="entry name" value="TIM"/>
    <property type="match status" value="1"/>
</dbReference>
<feature type="active site" description="Proton acceptor" evidence="8">
    <location>
        <position position="169"/>
    </location>
</feature>
<proteinExistence type="inferred from homology"/>
<dbReference type="GO" id="GO:0006096">
    <property type="term" value="P:glycolytic process"/>
    <property type="evidence" value="ECO:0007669"/>
    <property type="project" value="UniProtKB-UniRule"/>
</dbReference>
<dbReference type="GO" id="GO:0006094">
    <property type="term" value="P:gluconeogenesis"/>
    <property type="evidence" value="ECO:0007669"/>
    <property type="project" value="UniProtKB-UniRule"/>
</dbReference>
<keyword evidence="4 8" id="KW-0312">Gluconeogenesis</keyword>
<evidence type="ECO:0000256" key="4">
    <source>
        <dbReference type="ARBA" id="ARBA00022432"/>
    </source>
</evidence>
<dbReference type="GO" id="GO:0046166">
    <property type="term" value="P:glyceraldehyde-3-phosphate biosynthetic process"/>
    <property type="evidence" value="ECO:0007669"/>
    <property type="project" value="TreeGrafter"/>
</dbReference>
<dbReference type="HAMAP" id="MF_00147_B">
    <property type="entry name" value="TIM_B"/>
    <property type="match status" value="1"/>
</dbReference>
<evidence type="ECO:0000256" key="5">
    <source>
        <dbReference type="ARBA" id="ARBA00022490"/>
    </source>
</evidence>
<dbReference type="OrthoDB" id="9809429at2"/>
<evidence type="ECO:0000256" key="6">
    <source>
        <dbReference type="ARBA" id="ARBA00023152"/>
    </source>
</evidence>
<dbReference type="UniPathway" id="UPA00109">
    <property type="reaction ID" value="UER00189"/>
</dbReference>
<comment type="subcellular location">
    <subcellularLocation>
        <location evidence="8 9">Cytoplasm</location>
    </subcellularLocation>
</comment>
<dbReference type="AlphaFoldDB" id="A0A4R1GE74"/>
<keyword evidence="5 8" id="KW-0963">Cytoplasm</keyword>
<feature type="binding site" evidence="8">
    <location>
        <begin position="9"/>
        <end position="11"/>
    </location>
    <ligand>
        <name>substrate</name>
    </ligand>
</feature>
<comment type="catalytic activity">
    <reaction evidence="8 9">
        <text>D-glyceraldehyde 3-phosphate = dihydroxyacetone phosphate</text>
        <dbReference type="Rhea" id="RHEA:18585"/>
        <dbReference type="ChEBI" id="CHEBI:57642"/>
        <dbReference type="ChEBI" id="CHEBI:59776"/>
        <dbReference type="EC" id="5.3.1.1"/>
    </reaction>
</comment>
<gene>
    <name evidence="8" type="primary">tpiA</name>
    <name evidence="10" type="ORF">CLV83_3415</name>
</gene>
<evidence type="ECO:0000256" key="9">
    <source>
        <dbReference type="RuleBase" id="RU363013"/>
    </source>
</evidence>
<dbReference type="CDD" id="cd00311">
    <property type="entry name" value="TIM"/>
    <property type="match status" value="1"/>
</dbReference>
<keyword evidence="7 8" id="KW-0413">Isomerase</keyword>
<feature type="binding site" evidence="8">
    <location>
        <begin position="235"/>
        <end position="236"/>
    </location>
    <ligand>
        <name>substrate</name>
    </ligand>
</feature>
<comment type="function">
    <text evidence="8">Involved in the gluconeogenesis. Catalyzes stereospecifically the conversion of dihydroxyacetone phosphate (DHAP) to D-glyceraldehyde-3-phosphate (G3P).</text>
</comment>
<dbReference type="RefSeq" id="WP_132295129.1">
    <property type="nucleotide sequence ID" value="NZ_SMFU01000010.1"/>
</dbReference>
<comment type="similarity">
    <text evidence="3 8 9">Belongs to the triosephosphate isomerase family.</text>
</comment>
<dbReference type="Gene3D" id="3.20.20.70">
    <property type="entry name" value="Aldolase class I"/>
    <property type="match status" value="1"/>
</dbReference>
<comment type="subunit">
    <text evidence="8 9">Homodimer.</text>
</comment>
<reference evidence="10 11" key="1">
    <citation type="submission" date="2019-03" db="EMBL/GenBank/DDBJ databases">
        <title>Genomic Encyclopedia of Archaeal and Bacterial Type Strains, Phase II (KMG-II): from individual species to whole genera.</title>
        <authorList>
            <person name="Goeker M."/>
        </authorList>
    </citation>
    <scope>NUCLEOTIDE SEQUENCE [LARGE SCALE GENOMIC DNA]</scope>
    <source>
        <strain evidence="10 11">DSM 27697</strain>
    </source>
</reference>
<dbReference type="InterPro" id="IPR000652">
    <property type="entry name" value="Triosephosphate_isomerase"/>
</dbReference>
<comment type="pathway">
    <text evidence="2">Carbohydrate metabolism; erythritol degradation.</text>
</comment>
<evidence type="ECO:0000256" key="2">
    <source>
        <dbReference type="ARBA" id="ARBA00004939"/>
    </source>
</evidence>
<dbReference type="NCBIfam" id="TIGR00419">
    <property type="entry name" value="tim"/>
    <property type="match status" value="1"/>
</dbReference>
<dbReference type="GO" id="GO:0005829">
    <property type="term" value="C:cytosol"/>
    <property type="evidence" value="ECO:0007669"/>
    <property type="project" value="TreeGrafter"/>
</dbReference>
<dbReference type="Proteomes" id="UP000294546">
    <property type="component" value="Unassembled WGS sequence"/>
</dbReference>
<evidence type="ECO:0000256" key="1">
    <source>
        <dbReference type="ARBA" id="ARBA00004680"/>
    </source>
</evidence>
<evidence type="ECO:0000313" key="11">
    <source>
        <dbReference type="Proteomes" id="UP000294546"/>
    </source>
</evidence>
<sequence length="254" mass="26421">MRKALVAGNWKMNGRADANGELVAQVLAGLDAQIDTDSVDVMVFPPSIYISQVVSLSGGRLGVGAQNLCEFAEGAFTGELSAGMLVDAGCSAVLIGHSERRSLFGDTDTRVAAKVEAALAADLIPVLCLGESLEQRDSGEALNVVAEQLRLATENLTVEQIARVVFAYEPVWAIGTGRTATPEQAQEVHAHLRGQLQQIDSDIAAKARILYGGSCNPANAAELFAQADIDGGLIGGASLKANDFVAICQAAGAR</sequence>
<feature type="binding site" evidence="8">
    <location>
        <position position="214"/>
    </location>
    <ligand>
        <name>substrate</name>
    </ligand>
</feature>
<dbReference type="UniPathway" id="UPA00138"/>
<dbReference type="InterPro" id="IPR020861">
    <property type="entry name" value="Triosephosphate_isomerase_AS"/>
</dbReference>
<comment type="caution">
    <text evidence="10">The sequence shown here is derived from an EMBL/GenBank/DDBJ whole genome shotgun (WGS) entry which is preliminary data.</text>
</comment>
<dbReference type="FunFam" id="3.20.20.70:FF:000016">
    <property type="entry name" value="Triosephosphate isomerase"/>
    <property type="match status" value="1"/>
</dbReference>
<dbReference type="PROSITE" id="PS51440">
    <property type="entry name" value="TIM_2"/>
    <property type="match status" value="1"/>
</dbReference>
<protein>
    <recommendedName>
        <fullName evidence="8 9">Triosephosphate isomerase</fullName>
        <shortName evidence="8">TIM</shortName>
        <shortName evidence="8">TPI</shortName>
        <ecNumber evidence="8 9">5.3.1.1</ecNumber>
    </recommendedName>
    <alternativeName>
        <fullName evidence="8">Triose-phosphate isomerase</fullName>
    </alternativeName>
</protein>
<dbReference type="InterPro" id="IPR035990">
    <property type="entry name" value="TIM_sf"/>
</dbReference>
<keyword evidence="11" id="KW-1185">Reference proteome</keyword>
<dbReference type="InterPro" id="IPR013785">
    <property type="entry name" value="Aldolase_TIM"/>
</dbReference>
<dbReference type="SUPFAM" id="SSF51351">
    <property type="entry name" value="Triosephosphate isomerase (TIM)"/>
    <property type="match status" value="1"/>
</dbReference>
<organism evidence="10 11">
    <name type="scientific">Marinobacterium mangrovicola</name>
    <dbReference type="NCBI Taxonomy" id="1476959"/>
    <lineage>
        <taxon>Bacteria</taxon>
        <taxon>Pseudomonadati</taxon>
        <taxon>Pseudomonadota</taxon>
        <taxon>Gammaproteobacteria</taxon>
        <taxon>Oceanospirillales</taxon>
        <taxon>Oceanospirillaceae</taxon>
        <taxon>Marinobacterium</taxon>
    </lineage>
</organism>
<dbReference type="InterPro" id="IPR022896">
    <property type="entry name" value="TrioseP_Isoase_bac/euk"/>
</dbReference>
<keyword evidence="6 8" id="KW-0324">Glycolysis</keyword>
<evidence type="ECO:0000313" key="10">
    <source>
        <dbReference type="EMBL" id="TCK04965.1"/>
    </source>
</evidence>
<feature type="active site" description="Electrophile" evidence="8">
    <location>
        <position position="97"/>
    </location>
</feature>